<feature type="transmembrane region" description="Helical" evidence="1">
    <location>
        <begin position="47"/>
        <end position="68"/>
    </location>
</feature>
<feature type="transmembrane region" description="Helical" evidence="1">
    <location>
        <begin position="12"/>
        <end position="41"/>
    </location>
</feature>
<organism evidence="3 4">
    <name type="scientific">Streptomyces decoyicus</name>
    <dbReference type="NCBI Taxonomy" id="249567"/>
    <lineage>
        <taxon>Bacteria</taxon>
        <taxon>Bacillati</taxon>
        <taxon>Actinomycetota</taxon>
        <taxon>Actinomycetes</taxon>
        <taxon>Kitasatosporales</taxon>
        <taxon>Streptomycetaceae</taxon>
        <taxon>Streptomyces</taxon>
    </lineage>
</organism>
<dbReference type="Gene3D" id="3.30.1180.20">
    <property type="entry name" value="Dihydroxyacetone kinase, domain 2"/>
    <property type="match status" value="1"/>
</dbReference>
<gene>
    <name evidence="3" type="ORF">OG863_40525</name>
</gene>
<reference evidence="3 4" key="1">
    <citation type="submission" date="2022-10" db="EMBL/GenBank/DDBJ databases">
        <title>The complete genomes of actinobacterial strains from the NBC collection.</title>
        <authorList>
            <person name="Joergensen T.S."/>
            <person name="Alvarez Arevalo M."/>
            <person name="Sterndorff E.B."/>
            <person name="Faurdal D."/>
            <person name="Vuksanovic O."/>
            <person name="Mourched A.-S."/>
            <person name="Charusanti P."/>
            <person name="Shaw S."/>
            <person name="Blin K."/>
            <person name="Weber T."/>
        </authorList>
    </citation>
    <scope>NUCLEOTIDE SEQUENCE [LARGE SCALE GENOMIC DNA]</scope>
    <source>
        <strain evidence="3 4">NBC 01774</strain>
    </source>
</reference>
<dbReference type="Proteomes" id="UP001344251">
    <property type="component" value="Chromosome"/>
</dbReference>
<keyword evidence="1" id="KW-0812">Transmembrane</keyword>
<evidence type="ECO:0000313" key="4">
    <source>
        <dbReference type="Proteomes" id="UP001344251"/>
    </source>
</evidence>
<name>A0ABZ1FW95_9ACTN</name>
<dbReference type="SUPFAM" id="SSF82549">
    <property type="entry name" value="DAK1/DegV-like"/>
    <property type="match status" value="1"/>
</dbReference>
<dbReference type="EMBL" id="CP109106">
    <property type="protein sequence ID" value="WSB73718.1"/>
    <property type="molecule type" value="Genomic_DNA"/>
</dbReference>
<sequence length="118" mass="12066">MEENSRPPRLRAGVLGMAVQALIVGSVPAVAITITGAPLILAQSGTLTLAFTVAVTATAYAVAGVRAATKVPLARRRVGNSVTRPDTEGVSTTVCRAGADMLSLWDAPVNSPALRWGA</sequence>
<protein>
    <recommendedName>
        <fullName evidence="2">DhaK domain-containing protein</fullName>
    </recommendedName>
</protein>
<dbReference type="InterPro" id="IPR004006">
    <property type="entry name" value="DhaK_dom"/>
</dbReference>
<dbReference type="PROSITE" id="PS51481">
    <property type="entry name" value="DHAK"/>
    <property type="match status" value="1"/>
</dbReference>
<keyword evidence="1" id="KW-1133">Transmembrane helix</keyword>
<keyword evidence="1" id="KW-0472">Membrane</keyword>
<accession>A0ABZ1FW95</accession>
<evidence type="ECO:0000313" key="3">
    <source>
        <dbReference type="EMBL" id="WSB73718.1"/>
    </source>
</evidence>
<feature type="domain" description="DhaK" evidence="2">
    <location>
        <begin position="1"/>
        <end position="116"/>
    </location>
</feature>
<keyword evidence="4" id="KW-1185">Reference proteome</keyword>
<evidence type="ECO:0000259" key="2">
    <source>
        <dbReference type="PROSITE" id="PS51481"/>
    </source>
</evidence>
<evidence type="ECO:0000256" key="1">
    <source>
        <dbReference type="SAM" id="Phobius"/>
    </source>
</evidence>
<dbReference type="RefSeq" id="WP_326623349.1">
    <property type="nucleotide sequence ID" value="NZ_CP109106.1"/>
</dbReference>
<proteinExistence type="predicted"/>